<gene>
    <name evidence="3" type="ORF">A2557_07075</name>
</gene>
<protein>
    <recommendedName>
        <fullName evidence="2">NADH:ubiquinone oxidoreductase 30kDa subunit domain-containing protein</fullName>
    </recommendedName>
</protein>
<dbReference type="Pfam" id="PF00329">
    <property type="entry name" value="Complex1_30kDa"/>
    <property type="match status" value="1"/>
</dbReference>
<dbReference type="PANTHER" id="PTHR10884:SF14">
    <property type="entry name" value="NADH DEHYDROGENASE [UBIQUINONE] IRON-SULFUR PROTEIN 3, MITOCHONDRIAL"/>
    <property type="match status" value="1"/>
</dbReference>
<comment type="similarity">
    <text evidence="1">Belongs to the complex I 30 kDa subunit family.</text>
</comment>
<dbReference type="SUPFAM" id="SSF143243">
    <property type="entry name" value="Nqo5-like"/>
    <property type="match status" value="1"/>
</dbReference>
<feature type="domain" description="NADH:ubiquinone oxidoreductase 30kDa subunit" evidence="2">
    <location>
        <begin position="30"/>
        <end position="145"/>
    </location>
</feature>
<evidence type="ECO:0000313" key="4">
    <source>
        <dbReference type="Proteomes" id="UP000177583"/>
    </source>
</evidence>
<dbReference type="GO" id="GO:0008137">
    <property type="term" value="F:NADH dehydrogenase (ubiquinone) activity"/>
    <property type="evidence" value="ECO:0007669"/>
    <property type="project" value="InterPro"/>
</dbReference>
<evidence type="ECO:0000256" key="1">
    <source>
        <dbReference type="ARBA" id="ARBA00007569"/>
    </source>
</evidence>
<evidence type="ECO:0000313" key="3">
    <source>
        <dbReference type="EMBL" id="OGH04742.1"/>
    </source>
</evidence>
<evidence type="ECO:0000259" key="2">
    <source>
        <dbReference type="Pfam" id="PF00329"/>
    </source>
</evidence>
<dbReference type="EMBL" id="MFNF01000001">
    <property type="protein sequence ID" value="OGH04742.1"/>
    <property type="molecule type" value="Genomic_DNA"/>
</dbReference>
<sequence length="166" mass="18821">MEQKSIFEALQSKTQLPLEWVEDAYGPKLKIAPQDLVAVLTLLKNDSALGFDCLTNQTGSHMDPVIRLYYVLYSYLHHHELVVFCEVPVGAPVVNSVVGLFGGANWLERETFDLLGVKFTGHPDLTRIMLPEDWVGHPLRKDYVYVQEYNGIDNRPSEITKSFQPS</sequence>
<name>A0A1F6H320_9PROT</name>
<dbReference type="Proteomes" id="UP000177583">
    <property type="component" value="Unassembled WGS sequence"/>
</dbReference>
<accession>A0A1F6H320</accession>
<dbReference type="InterPro" id="IPR037232">
    <property type="entry name" value="NADH_quin_OxRdtase_su_C/D-like"/>
</dbReference>
<comment type="caution">
    <text evidence="3">The sequence shown here is derived from an EMBL/GenBank/DDBJ whole genome shotgun (WGS) entry which is preliminary data.</text>
</comment>
<dbReference type="AlphaFoldDB" id="A0A1F6H320"/>
<dbReference type="PANTHER" id="PTHR10884">
    <property type="entry name" value="NADH DEHYDROGENASE UBIQUINONE IRON-SULFUR PROTEIN 3"/>
    <property type="match status" value="1"/>
</dbReference>
<dbReference type="InterPro" id="IPR001268">
    <property type="entry name" value="NADH_UbQ_OxRdtase_30kDa_su"/>
</dbReference>
<organism evidence="3 4">
    <name type="scientific">Candidatus Lambdaproteobacteria bacterium RIFOXYD2_FULL_56_26</name>
    <dbReference type="NCBI Taxonomy" id="1817773"/>
    <lineage>
        <taxon>Bacteria</taxon>
        <taxon>Pseudomonadati</taxon>
        <taxon>Pseudomonadota</taxon>
        <taxon>Candidatus Lambdaproteobacteria</taxon>
    </lineage>
</organism>
<dbReference type="Gene3D" id="3.30.460.80">
    <property type="entry name" value="NADH:ubiquinone oxidoreductase, 30kDa subunit"/>
    <property type="match status" value="1"/>
</dbReference>
<proteinExistence type="inferred from homology"/>
<reference evidence="3 4" key="1">
    <citation type="journal article" date="2016" name="Nat. Commun.">
        <title>Thousands of microbial genomes shed light on interconnected biogeochemical processes in an aquifer system.</title>
        <authorList>
            <person name="Anantharaman K."/>
            <person name="Brown C.T."/>
            <person name="Hug L.A."/>
            <person name="Sharon I."/>
            <person name="Castelle C.J."/>
            <person name="Probst A.J."/>
            <person name="Thomas B.C."/>
            <person name="Singh A."/>
            <person name="Wilkins M.J."/>
            <person name="Karaoz U."/>
            <person name="Brodie E.L."/>
            <person name="Williams K.H."/>
            <person name="Hubbard S.S."/>
            <person name="Banfield J.F."/>
        </authorList>
    </citation>
    <scope>NUCLEOTIDE SEQUENCE [LARGE SCALE GENOMIC DNA]</scope>
</reference>